<comment type="subcellular location">
    <subcellularLocation>
        <location evidence="2">Cell membrane</location>
        <topology evidence="2">Multi-pass membrane protein</topology>
    </subcellularLocation>
</comment>
<evidence type="ECO:0000256" key="2">
    <source>
        <dbReference type="PIRNR" id="PIRNR016661"/>
    </source>
</evidence>
<feature type="transmembrane region" description="Helical" evidence="3">
    <location>
        <begin position="147"/>
        <end position="174"/>
    </location>
</feature>
<dbReference type="STRING" id="1197717.BED41_15105"/>
<feature type="transmembrane region" description="Helical" evidence="3">
    <location>
        <begin position="83"/>
        <end position="102"/>
    </location>
</feature>
<feature type="transmembrane region" description="Helical" evidence="3">
    <location>
        <begin position="114"/>
        <end position="135"/>
    </location>
</feature>
<feature type="transmembrane region" description="Helical" evidence="3">
    <location>
        <begin position="5"/>
        <end position="22"/>
    </location>
</feature>
<keyword evidence="5" id="KW-1185">Reference proteome</keyword>
<feature type="transmembrane region" description="Helical" evidence="3">
    <location>
        <begin position="28"/>
        <end position="46"/>
    </location>
</feature>
<proteinExistence type="inferred from homology"/>
<dbReference type="AlphaFoldDB" id="A0A1B2I8K2"/>
<organism evidence="4 5">
    <name type="scientific">Cloacibacillus porcorum</name>
    <dbReference type="NCBI Taxonomy" id="1197717"/>
    <lineage>
        <taxon>Bacteria</taxon>
        <taxon>Thermotogati</taxon>
        <taxon>Synergistota</taxon>
        <taxon>Synergistia</taxon>
        <taxon>Synergistales</taxon>
        <taxon>Synergistaceae</taxon>
        <taxon>Cloacibacillus</taxon>
    </lineage>
</organism>
<evidence type="ECO:0000256" key="1">
    <source>
        <dbReference type="ARBA" id="ARBA00010692"/>
    </source>
</evidence>
<protein>
    <recommendedName>
        <fullName evidence="2">Biotin transporter</fullName>
    </recommendedName>
</protein>
<accession>A0A1B2I8K2</accession>
<dbReference type="OrthoDB" id="9803495at2"/>
<dbReference type="KEGG" id="cpor:BED41_15105"/>
<gene>
    <name evidence="4" type="ORF">BED41_15105</name>
</gene>
<feature type="transmembrane region" description="Helical" evidence="3">
    <location>
        <begin position="55"/>
        <end position="77"/>
    </location>
</feature>
<keyword evidence="3" id="KW-1133">Transmembrane helix</keyword>
<dbReference type="EMBL" id="CP016757">
    <property type="protein sequence ID" value="ANZ46318.1"/>
    <property type="molecule type" value="Genomic_DNA"/>
</dbReference>
<dbReference type="PIRSF" id="PIRSF016661">
    <property type="entry name" value="BioY"/>
    <property type="match status" value="1"/>
</dbReference>
<evidence type="ECO:0000313" key="4">
    <source>
        <dbReference type="EMBL" id="ANZ46318.1"/>
    </source>
</evidence>
<name>A0A1B2I8K2_9BACT</name>
<keyword evidence="2" id="KW-0813">Transport</keyword>
<keyword evidence="3" id="KW-0812">Transmembrane</keyword>
<keyword evidence="2 3" id="KW-0472">Membrane</keyword>
<dbReference type="PANTHER" id="PTHR34295:SF1">
    <property type="entry name" value="BIOTIN TRANSPORTER BIOY"/>
    <property type="match status" value="1"/>
</dbReference>
<sequence length="185" mass="19656">MKIKTMIEISVFAVLTAIGARMMVPVPFVPFTLQTLICMLAGLLLGPKRGAASQALYMVMGLIGIPVFTSAAGPAAVLMPSFGYIPGFIGCAWLSGCLRDFFMRRYGSVTRLQYFAAAMAGVAVVYVIGVSYLYVALNFWVQSGGATFFKVLSIGFLSTIVGDVVKAALAAVIAGRLRACGIFRD</sequence>
<dbReference type="GO" id="GO:0005886">
    <property type="term" value="C:plasma membrane"/>
    <property type="evidence" value="ECO:0007669"/>
    <property type="project" value="UniProtKB-SubCell"/>
</dbReference>
<dbReference type="Proteomes" id="UP000093044">
    <property type="component" value="Chromosome"/>
</dbReference>
<evidence type="ECO:0000256" key="3">
    <source>
        <dbReference type="SAM" id="Phobius"/>
    </source>
</evidence>
<dbReference type="PANTHER" id="PTHR34295">
    <property type="entry name" value="BIOTIN TRANSPORTER BIOY"/>
    <property type="match status" value="1"/>
</dbReference>
<dbReference type="GO" id="GO:0015225">
    <property type="term" value="F:biotin transmembrane transporter activity"/>
    <property type="evidence" value="ECO:0007669"/>
    <property type="project" value="UniProtKB-UniRule"/>
</dbReference>
<evidence type="ECO:0000313" key="5">
    <source>
        <dbReference type="Proteomes" id="UP000093044"/>
    </source>
</evidence>
<comment type="similarity">
    <text evidence="1 2">Belongs to the BioY family.</text>
</comment>
<dbReference type="Pfam" id="PF02632">
    <property type="entry name" value="BioY"/>
    <property type="match status" value="1"/>
</dbReference>
<dbReference type="Gene3D" id="1.10.1760.20">
    <property type="match status" value="1"/>
</dbReference>
<dbReference type="InterPro" id="IPR003784">
    <property type="entry name" value="BioY"/>
</dbReference>
<keyword evidence="2" id="KW-1003">Cell membrane</keyword>
<reference evidence="4" key="1">
    <citation type="submission" date="2016-08" db="EMBL/GenBank/DDBJ databases">
        <title>Complete genome of Cloacibacillus porcorum.</title>
        <authorList>
            <person name="Looft T."/>
            <person name="Bayles D.O."/>
            <person name="Alt D.P."/>
        </authorList>
    </citation>
    <scope>NUCLEOTIDE SEQUENCE [LARGE SCALE GENOMIC DNA]</scope>
    <source>
        <strain evidence="4">CL-84</strain>
    </source>
</reference>